<evidence type="ECO:0000256" key="1">
    <source>
        <dbReference type="ARBA" id="ARBA00022679"/>
    </source>
</evidence>
<dbReference type="Gene3D" id="1.10.1200.10">
    <property type="entry name" value="ACP-like"/>
    <property type="match status" value="1"/>
</dbReference>
<dbReference type="AlphaFoldDB" id="A0A7W3N3F4"/>
<name>A0A7W3N3F4_9ACTN</name>
<dbReference type="Pfam" id="PF00550">
    <property type="entry name" value="PP-binding"/>
    <property type="match status" value="1"/>
</dbReference>
<reference evidence="3 4" key="1">
    <citation type="submission" date="2020-08" db="EMBL/GenBank/DDBJ databases">
        <title>Sequencing the genomes of 1000 actinobacteria strains.</title>
        <authorList>
            <person name="Klenk H.-P."/>
        </authorList>
    </citation>
    <scope>NUCLEOTIDE SEQUENCE [LARGE SCALE GENOMIC DNA]</scope>
    <source>
        <strain evidence="3 4">DSM 45823</strain>
    </source>
</reference>
<dbReference type="RefSeq" id="WP_182707580.1">
    <property type="nucleotide sequence ID" value="NZ_JACJII010000001.1"/>
</dbReference>
<protein>
    <submittedName>
        <fullName evidence="3">Acyl carrier protein/phosphopantetheinyl transferase</fullName>
    </submittedName>
</protein>
<dbReference type="InterPro" id="IPR008278">
    <property type="entry name" value="4-PPantetheinyl_Trfase_dom"/>
</dbReference>
<proteinExistence type="predicted"/>
<gene>
    <name evidence="3" type="ORF">HNR21_005666</name>
</gene>
<evidence type="ECO:0000259" key="2">
    <source>
        <dbReference type="PROSITE" id="PS50075"/>
    </source>
</evidence>
<dbReference type="Gene3D" id="3.90.470.20">
    <property type="entry name" value="4'-phosphopantetheinyl transferase domain"/>
    <property type="match status" value="1"/>
</dbReference>
<dbReference type="Pfam" id="PF01648">
    <property type="entry name" value="ACPS"/>
    <property type="match status" value="1"/>
</dbReference>
<comment type="caution">
    <text evidence="3">The sequence shown here is derived from an EMBL/GenBank/DDBJ whole genome shotgun (WGS) entry which is preliminary data.</text>
</comment>
<evidence type="ECO:0000313" key="4">
    <source>
        <dbReference type="Proteomes" id="UP000539313"/>
    </source>
</evidence>
<keyword evidence="4" id="KW-1185">Reference proteome</keyword>
<evidence type="ECO:0000313" key="3">
    <source>
        <dbReference type="EMBL" id="MBA9006784.1"/>
    </source>
</evidence>
<sequence length="291" mass="31707">MAAASVRVLAVWTDRELPPHALSAAERTRVDAFGAGERRRRWLRARRAQRVVTGLLGLPGDVARRFPHPRLSLTHTGGGSVAAGVVGPVPPSLTGIGVDLEPPRLPDPRTARFFLDDRERAWLAGQPPPRRAAEHVRLWTLKEALFKADPANADATLRDYRVRDAAARHGTAGRPHRPGLTFGYVSGRLRGGHLSIALSFDGARTPVGRTTDMPARTIAFEQVADRIAGVLSVPAGELTPQTPLRSLTMDSFVLVEVIVDLQEEFDAVFSQAELKEIDTLGELVELLRSAR</sequence>
<dbReference type="Proteomes" id="UP000539313">
    <property type="component" value="Unassembled WGS sequence"/>
</dbReference>
<accession>A0A7W3N3F4</accession>
<dbReference type="GO" id="GO:0008897">
    <property type="term" value="F:holo-[acyl-carrier-protein] synthase activity"/>
    <property type="evidence" value="ECO:0007669"/>
    <property type="project" value="InterPro"/>
</dbReference>
<dbReference type="InterPro" id="IPR009081">
    <property type="entry name" value="PP-bd_ACP"/>
</dbReference>
<feature type="domain" description="Carrier" evidence="2">
    <location>
        <begin position="214"/>
        <end position="291"/>
    </location>
</feature>
<dbReference type="SUPFAM" id="SSF56214">
    <property type="entry name" value="4'-phosphopantetheinyl transferase"/>
    <property type="match status" value="1"/>
</dbReference>
<dbReference type="SUPFAM" id="SSF47336">
    <property type="entry name" value="ACP-like"/>
    <property type="match status" value="1"/>
</dbReference>
<dbReference type="InterPro" id="IPR037143">
    <property type="entry name" value="4-PPantetheinyl_Trfase_dom_sf"/>
</dbReference>
<organism evidence="3 4">
    <name type="scientific">Thermomonospora cellulosilytica</name>
    <dbReference type="NCBI Taxonomy" id="1411118"/>
    <lineage>
        <taxon>Bacteria</taxon>
        <taxon>Bacillati</taxon>
        <taxon>Actinomycetota</taxon>
        <taxon>Actinomycetes</taxon>
        <taxon>Streptosporangiales</taxon>
        <taxon>Thermomonosporaceae</taxon>
        <taxon>Thermomonospora</taxon>
    </lineage>
</organism>
<keyword evidence="1 3" id="KW-0808">Transferase</keyword>
<dbReference type="GO" id="GO:0000287">
    <property type="term" value="F:magnesium ion binding"/>
    <property type="evidence" value="ECO:0007669"/>
    <property type="project" value="InterPro"/>
</dbReference>
<dbReference type="PROSITE" id="PS50075">
    <property type="entry name" value="CARRIER"/>
    <property type="match status" value="1"/>
</dbReference>
<dbReference type="EMBL" id="JACJII010000001">
    <property type="protein sequence ID" value="MBA9006784.1"/>
    <property type="molecule type" value="Genomic_DNA"/>
</dbReference>
<dbReference type="InterPro" id="IPR036736">
    <property type="entry name" value="ACP-like_sf"/>
</dbReference>